<evidence type="ECO:0000256" key="9">
    <source>
        <dbReference type="ARBA" id="ARBA00022801"/>
    </source>
</evidence>
<keyword evidence="9 11" id="KW-0378">Hydrolase</keyword>
<evidence type="ECO:0000313" key="15">
    <source>
        <dbReference type="Proteomes" id="UP000192257"/>
    </source>
</evidence>
<dbReference type="EC" id="3.1.26.4" evidence="12"/>
<comment type="function">
    <text evidence="2 12">Endonuclease that specifically degrades the RNA of RNA-DNA hybrids.</text>
</comment>
<keyword evidence="6 11" id="KW-0540">Nuclease</keyword>
<evidence type="ECO:0000256" key="2">
    <source>
        <dbReference type="ARBA" id="ARBA00004065"/>
    </source>
</evidence>
<dbReference type="Gene3D" id="3.30.420.10">
    <property type="entry name" value="Ribonuclease H-like superfamily/Ribonuclease H"/>
    <property type="match status" value="2"/>
</dbReference>
<comment type="similarity">
    <text evidence="4 12">Belongs to the RNase HII family.</text>
</comment>
<feature type="binding site" evidence="11">
    <location>
        <position position="112"/>
    </location>
    <ligand>
        <name>a divalent metal cation</name>
        <dbReference type="ChEBI" id="CHEBI:60240"/>
    </ligand>
</feature>
<dbReference type="GeneID" id="39981607"/>
<evidence type="ECO:0000313" key="14">
    <source>
        <dbReference type="EMBL" id="ORC93183.1"/>
    </source>
</evidence>
<evidence type="ECO:0000256" key="3">
    <source>
        <dbReference type="ARBA" id="ARBA00004496"/>
    </source>
</evidence>
<dbReference type="PROSITE" id="PS51975">
    <property type="entry name" value="RNASE_H_2"/>
    <property type="match status" value="1"/>
</dbReference>
<dbReference type="PANTHER" id="PTHR10954:SF23">
    <property type="entry name" value="RIBONUCLEASE"/>
    <property type="match status" value="1"/>
</dbReference>
<gene>
    <name evidence="14" type="ORF">TM35_000025090</name>
</gene>
<protein>
    <recommendedName>
        <fullName evidence="12">Ribonuclease</fullName>
        <ecNumber evidence="12">3.1.26.4</ecNumber>
    </recommendedName>
</protein>
<evidence type="ECO:0000256" key="11">
    <source>
        <dbReference type="PROSITE-ProRule" id="PRU01319"/>
    </source>
</evidence>
<comment type="caution">
    <text evidence="14">The sequence shown here is derived from an EMBL/GenBank/DDBJ whole genome shotgun (WGS) entry which is preliminary data.</text>
</comment>
<evidence type="ECO:0000256" key="4">
    <source>
        <dbReference type="ARBA" id="ARBA00007383"/>
    </source>
</evidence>
<dbReference type="InterPro" id="IPR024567">
    <property type="entry name" value="RNase_HII/HIII_dom"/>
</dbReference>
<dbReference type="GO" id="GO:0004523">
    <property type="term" value="F:RNA-DNA hybrid ribonuclease activity"/>
    <property type="evidence" value="ECO:0007669"/>
    <property type="project" value="UniProtKB-UniRule"/>
</dbReference>
<proteinExistence type="inferred from homology"/>
<dbReference type="EMBL" id="NBCO01000002">
    <property type="protein sequence ID" value="ORC93183.1"/>
    <property type="molecule type" value="Genomic_DNA"/>
</dbReference>
<evidence type="ECO:0000256" key="7">
    <source>
        <dbReference type="ARBA" id="ARBA00022723"/>
    </source>
</evidence>
<comment type="subcellular location">
    <subcellularLocation>
        <location evidence="3">Cytoplasm</location>
    </subcellularLocation>
</comment>
<dbReference type="InterPro" id="IPR001352">
    <property type="entry name" value="RNase_HII/HIII"/>
</dbReference>
<sequence>MASVRALGFRCSPVLRTGRLTLRELQLPPRHTVDGAPTLDGTLDMVGYQLFVDGLLPPPPAVRAQQQQLQLQRHQHQQQQQQTTAAAARVRRNGVVLRRSVKETHLTIGCDEAGRGPLAGPVVGAAVCRIPTSSFNNDLHGLYNDKEQFQIFDSKSLSESQRNVVFKNITGYENLFDLVADKSFLVHHAAGDSAPDNALTKRSSSHTKLQKLSFKKLLSMQTPYLISYHGGNVYGNYLYLWSIGIANHTYIDTANIFAASMHTMHRSCLAVWRMLSDTRFSFEKAPRPKHCSIAQYLLSRYCIAVSHDHLKRYQVPSNIELDDTNEFLDMSAVQPPLVLVDGNSAPEETVNVLSDMRIGGLVLPIIEGDKRSLTIAAASCLAKVARDEIMNYLDTLYPKYHFAINKGYPVEHHMRAVQKHGVSSIHRKSYKPCATAIEKQLRRKARASQL</sequence>
<evidence type="ECO:0000259" key="13">
    <source>
        <dbReference type="PROSITE" id="PS51975"/>
    </source>
</evidence>
<dbReference type="RefSeq" id="XP_028887249.1">
    <property type="nucleotide sequence ID" value="XM_029021827.1"/>
</dbReference>
<dbReference type="GO" id="GO:0032299">
    <property type="term" value="C:ribonuclease H2 complex"/>
    <property type="evidence" value="ECO:0007669"/>
    <property type="project" value="TreeGrafter"/>
</dbReference>
<dbReference type="GO" id="GO:0005737">
    <property type="term" value="C:cytoplasm"/>
    <property type="evidence" value="ECO:0007669"/>
    <property type="project" value="UniProtKB-SubCell"/>
</dbReference>
<accession>A0A1X0P978</accession>
<keyword evidence="5" id="KW-0963">Cytoplasm</keyword>
<evidence type="ECO:0000256" key="8">
    <source>
        <dbReference type="ARBA" id="ARBA00022759"/>
    </source>
</evidence>
<organism evidence="14 15">
    <name type="scientific">Trypanosoma theileri</name>
    <dbReference type="NCBI Taxonomy" id="67003"/>
    <lineage>
        <taxon>Eukaryota</taxon>
        <taxon>Discoba</taxon>
        <taxon>Euglenozoa</taxon>
        <taxon>Kinetoplastea</taxon>
        <taxon>Metakinetoplastina</taxon>
        <taxon>Trypanosomatida</taxon>
        <taxon>Trypanosomatidae</taxon>
        <taxon>Trypanosoma</taxon>
    </lineage>
</organism>
<feature type="binding site" evidence="11">
    <location>
        <position position="111"/>
    </location>
    <ligand>
        <name>a divalent metal cation</name>
        <dbReference type="ChEBI" id="CHEBI:60240"/>
    </ligand>
</feature>
<dbReference type="InterPro" id="IPR012337">
    <property type="entry name" value="RNaseH-like_sf"/>
</dbReference>
<evidence type="ECO:0000256" key="10">
    <source>
        <dbReference type="ARBA" id="ARBA00023211"/>
    </source>
</evidence>
<name>A0A1X0P978_9TRYP</name>
<dbReference type="InterPro" id="IPR036397">
    <property type="entry name" value="RNaseH_sf"/>
</dbReference>
<evidence type="ECO:0000256" key="1">
    <source>
        <dbReference type="ARBA" id="ARBA00000077"/>
    </source>
</evidence>
<dbReference type="GO" id="GO:0006298">
    <property type="term" value="P:mismatch repair"/>
    <property type="evidence" value="ECO:0007669"/>
    <property type="project" value="TreeGrafter"/>
</dbReference>
<keyword evidence="7 11" id="KW-0479">Metal-binding</keyword>
<evidence type="ECO:0000256" key="12">
    <source>
        <dbReference type="RuleBase" id="RU003515"/>
    </source>
</evidence>
<dbReference type="OrthoDB" id="7462577at2759"/>
<keyword evidence="10" id="KW-0464">Manganese</keyword>
<reference evidence="14 15" key="1">
    <citation type="submission" date="2017-03" db="EMBL/GenBank/DDBJ databases">
        <title>An alternative strategy for trypanosome survival in the mammalian bloodstream revealed through genome and transcriptome analysis of the ubiquitous bovine parasite Trypanosoma (Megatrypanum) theileri.</title>
        <authorList>
            <person name="Kelly S."/>
            <person name="Ivens A."/>
            <person name="Mott A."/>
            <person name="O'Neill E."/>
            <person name="Emms D."/>
            <person name="Macleod O."/>
            <person name="Voorheis P."/>
            <person name="Matthews J."/>
            <person name="Matthews K."/>
            <person name="Carrington M."/>
        </authorList>
    </citation>
    <scope>NUCLEOTIDE SEQUENCE [LARGE SCALE GENOMIC DNA]</scope>
    <source>
        <strain evidence="14">Edinburgh</strain>
    </source>
</reference>
<dbReference type="GO" id="GO:0043137">
    <property type="term" value="P:DNA replication, removal of RNA primer"/>
    <property type="evidence" value="ECO:0007669"/>
    <property type="project" value="TreeGrafter"/>
</dbReference>
<dbReference type="InterPro" id="IPR022898">
    <property type="entry name" value="RNase_HII"/>
</dbReference>
<evidence type="ECO:0000256" key="6">
    <source>
        <dbReference type="ARBA" id="ARBA00022722"/>
    </source>
</evidence>
<feature type="domain" description="RNase H type-2" evidence="13">
    <location>
        <begin position="105"/>
        <end position="442"/>
    </location>
</feature>
<dbReference type="Pfam" id="PF01351">
    <property type="entry name" value="RNase_HII"/>
    <property type="match status" value="2"/>
</dbReference>
<keyword evidence="8 11" id="KW-0255">Endonuclease</keyword>
<comment type="catalytic activity">
    <reaction evidence="1 11 12">
        <text>Endonucleolytic cleavage to 5'-phosphomonoester.</text>
        <dbReference type="EC" id="3.1.26.4"/>
    </reaction>
</comment>
<dbReference type="STRING" id="67003.A0A1X0P978"/>
<dbReference type="PANTHER" id="PTHR10954">
    <property type="entry name" value="RIBONUCLEASE H2 SUBUNIT A"/>
    <property type="match status" value="1"/>
</dbReference>
<feature type="binding site" evidence="11">
    <location>
        <position position="341"/>
    </location>
    <ligand>
        <name>a divalent metal cation</name>
        <dbReference type="ChEBI" id="CHEBI:60240"/>
    </ligand>
</feature>
<dbReference type="GO" id="GO:0046872">
    <property type="term" value="F:metal ion binding"/>
    <property type="evidence" value="ECO:0007669"/>
    <property type="project" value="UniProtKB-KW"/>
</dbReference>
<keyword evidence="15" id="KW-1185">Reference proteome</keyword>
<dbReference type="VEuPathDB" id="TriTrypDB:TM35_000025090"/>
<dbReference type="CDD" id="cd07182">
    <property type="entry name" value="RNase_HII_bacteria_HII_like"/>
    <property type="match status" value="1"/>
</dbReference>
<comment type="cofactor">
    <cofactor evidence="11">
        <name>Mn(2+)</name>
        <dbReference type="ChEBI" id="CHEBI:29035"/>
    </cofactor>
    <cofactor evidence="11">
        <name>Mg(2+)</name>
        <dbReference type="ChEBI" id="CHEBI:18420"/>
    </cofactor>
    <text evidence="11">Manganese or magnesium. Binds 1 divalent metal ion per monomer in the absence of substrate. May bind a second metal ion after substrate binding.</text>
</comment>
<dbReference type="SUPFAM" id="SSF53098">
    <property type="entry name" value="Ribonuclease H-like"/>
    <property type="match status" value="1"/>
</dbReference>
<dbReference type="GO" id="GO:0003723">
    <property type="term" value="F:RNA binding"/>
    <property type="evidence" value="ECO:0007669"/>
    <property type="project" value="UniProtKB-UniRule"/>
</dbReference>
<dbReference type="Proteomes" id="UP000192257">
    <property type="component" value="Unassembled WGS sequence"/>
</dbReference>
<dbReference type="AlphaFoldDB" id="A0A1X0P978"/>
<evidence type="ECO:0000256" key="5">
    <source>
        <dbReference type="ARBA" id="ARBA00022490"/>
    </source>
</evidence>